<evidence type="ECO:0000313" key="2">
    <source>
        <dbReference type="EMBL" id="NJQ01182.1"/>
    </source>
</evidence>
<feature type="region of interest" description="Disordered" evidence="1">
    <location>
        <begin position="39"/>
        <end position="60"/>
    </location>
</feature>
<evidence type="ECO:0000256" key="1">
    <source>
        <dbReference type="SAM" id="MobiDB-lite"/>
    </source>
</evidence>
<dbReference type="EMBL" id="JAATEN010000007">
    <property type="protein sequence ID" value="NJQ01182.1"/>
    <property type="molecule type" value="Genomic_DNA"/>
</dbReference>
<protein>
    <recommendedName>
        <fullName evidence="4">N-acetylmuramoyl-L-alanine amidase</fullName>
    </recommendedName>
</protein>
<reference evidence="2 3" key="1">
    <citation type="submission" date="2020-03" db="EMBL/GenBank/DDBJ databases">
        <title>WGS of actinomycetes isolated from Thailand.</title>
        <authorList>
            <person name="Thawai C."/>
        </authorList>
    </citation>
    <scope>NUCLEOTIDE SEQUENCE [LARGE SCALE GENOMIC DNA]</scope>
    <source>
        <strain evidence="2 3">PLAI 1-29</strain>
    </source>
</reference>
<sequence length="60" mass="5994">MTGPHPWRPTRRRLTGTLPAVLAPVAACCVALAGLTTRVAGGNAGTRPAARPPDPAAGVP</sequence>
<organism evidence="2 3">
    <name type="scientific">Streptomyces zingiberis</name>
    <dbReference type="NCBI Taxonomy" id="2053010"/>
    <lineage>
        <taxon>Bacteria</taxon>
        <taxon>Bacillati</taxon>
        <taxon>Actinomycetota</taxon>
        <taxon>Actinomycetes</taxon>
        <taxon>Kitasatosporales</taxon>
        <taxon>Streptomycetaceae</taxon>
        <taxon>Streptomyces</taxon>
    </lineage>
</organism>
<name>A0ABX1C052_9ACTN</name>
<proteinExistence type="predicted"/>
<dbReference type="RefSeq" id="WP_168101786.1">
    <property type="nucleotide sequence ID" value="NZ_JAATEN010000007.1"/>
</dbReference>
<gene>
    <name evidence="2" type="ORF">HCK00_11725</name>
</gene>
<accession>A0ABX1C052</accession>
<evidence type="ECO:0008006" key="4">
    <source>
        <dbReference type="Google" id="ProtNLM"/>
    </source>
</evidence>
<comment type="caution">
    <text evidence="2">The sequence shown here is derived from an EMBL/GenBank/DDBJ whole genome shotgun (WGS) entry which is preliminary data.</text>
</comment>
<evidence type="ECO:0000313" key="3">
    <source>
        <dbReference type="Proteomes" id="UP000695264"/>
    </source>
</evidence>
<keyword evidence="3" id="KW-1185">Reference proteome</keyword>
<feature type="compositionally biased region" description="Pro residues" evidence="1">
    <location>
        <begin position="50"/>
        <end position="60"/>
    </location>
</feature>
<dbReference type="Proteomes" id="UP000695264">
    <property type="component" value="Unassembled WGS sequence"/>
</dbReference>